<reference evidence="2" key="1">
    <citation type="submission" date="2020-06" db="EMBL/GenBank/DDBJ databases">
        <title>Draft genome of Bugula neritina, a colonial animal packing powerful symbionts and potential medicines.</title>
        <authorList>
            <person name="Rayko M."/>
        </authorList>
    </citation>
    <scope>NUCLEOTIDE SEQUENCE [LARGE SCALE GENOMIC DNA]</scope>
    <source>
        <strain evidence="2">Kwan_BN1</strain>
    </source>
</reference>
<evidence type="ECO:0000313" key="3">
    <source>
        <dbReference type="Proteomes" id="UP000593567"/>
    </source>
</evidence>
<evidence type="ECO:0000256" key="1">
    <source>
        <dbReference type="SAM" id="MobiDB-lite"/>
    </source>
</evidence>
<protein>
    <submittedName>
        <fullName evidence="2">Uncharacterized protein</fullName>
    </submittedName>
</protein>
<organism evidence="2 3">
    <name type="scientific">Bugula neritina</name>
    <name type="common">Brown bryozoan</name>
    <name type="synonym">Sertularia neritina</name>
    <dbReference type="NCBI Taxonomy" id="10212"/>
    <lineage>
        <taxon>Eukaryota</taxon>
        <taxon>Metazoa</taxon>
        <taxon>Spiralia</taxon>
        <taxon>Lophotrochozoa</taxon>
        <taxon>Bryozoa</taxon>
        <taxon>Gymnolaemata</taxon>
        <taxon>Cheilostomatida</taxon>
        <taxon>Flustrina</taxon>
        <taxon>Buguloidea</taxon>
        <taxon>Bugulidae</taxon>
        <taxon>Bugula</taxon>
    </lineage>
</organism>
<proteinExistence type="predicted"/>
<name>A0A7J7JT35_BUGNE</name>
<gene>
    <name evidence="2" type="ORF">EB796_013016</name>
</gene>
<feature type="region of interest" description="Disordered" evidence="1">
    <location>
        <begin position="1"/>
        <end position="23"/>
    </location>
</feature>
<evidence type="ECO:0000313" key="2">
    <source>
        <dbReference type="EMBL" id="KAF6028646.1"/>
    </source>
</evidence>
<comment type="caution">
    <text evidence="2">The sequence shown here is derived from an EMBL/GenBank/DDBJ whole genome shotgun (WGS) entry which is preliminary data.</text>
</comment>
<keyword evidence="3" id="KW-1185">Reference proteome</keyword>
<dbReference type="Proteomes" id="UP000593567">
    <property type="component" value="Unassembled WGS sequence"/>
</dbReference>
<dbReference type="AlphaFoldDB" id="A0A7J7JT35"/>
<feature type="compositionally biased region" description="Polar residues" evidence="1">
    <location>
        <begin position="1"/>
        <end position="21"/>
    </location>
</feature>
<accession>A0A7J7JT35</accession>
<dbReference type="EMBL" id="VXIV02001928">
    <property type="protein sequence ID" value="KAF6028646.1"/>
    <property type="molecule type" value="Genomic_DNA"/>
</dbReference>
<sequence>MSITRGQCITRSRGQSITRSRGQGRGRQVYVYHFSVRAAVTAVSTSSEYQLLVRMFHLFFNQNVSLNK</sequence>